<dbReference type="RefSeq" id="WP_092344206.1">
    <property type="nucleotide sequence ID" value="NZ_FNQN01000001.1"/>
</dbReference>
<dbReference type="InterPro" id="IPR002822">
    <property type="entry name" value="Ni_insertion"/>
</dbReference>
<accession>A0A1H3VY89</accession>
<evidence type="ECO:0000256" key="2">
    <source>
        <dbReference type="HAMAP-Rule" id="MF_01074"/>
    </source>
</evidence>
<dbReference type="GO" id="GO:0016829">
    <property type="term" value="F:lyase activity"/>
    <property type="evidence" value="ECO:0007669"/>
    <property type="project" value="UniProtKB-UniRule"/>
</dbReference>
<protein>
    <recommendedName>
        <fullName evidence="2">Putative nickel insertion protein</fullName>
    </recommendedName>
</protein>
<comment type="similarity">
    <text evidence="2">Belongs to the LarC family.</text>
</comment>
<dbReference type="Pfam" id="PF01969">
    <property type="entry name" value="Ni_insertion"/>
    <property type="match status" value="1"/>
</dbReference>
<dbReference type="AlphaFoldDB" id="A0A1H3VY89"/>
<dbReference type="Gene3D" id="3.10.20.300">
    <property type="entry name" value="mk0293 like domain"/>
    <property type="match status" value="1"/>
</dbReference>
<evidence type="ECO:0000313" key="4">
    <source>
        <dbReference type="Proteomes" id="UP000199409"/>
    </source>
</evidence>
<dbReference type="STRING" id="37625.SAMN05660420_00353"/>
<dbReference type="HAMAP" id="MF_01074">
    <property type="entry name" value="LarC"/>
    <property type="match status" value="1"/>
</dbReference>
<evidence type="ECO:0000256" key="1">
    <source>
        <dbReference type="ARBA" id="ARBA00022596"/>
    </source>
</evidence>
<evidence type="ECO:0000313" key="3">
    <source>
        <dbReference type="EMBL" id="SDZ79651.1"/>
    </source>
</evidence>
<keyword evidence="4" id="KW-1185">Reference proteome</keyword>
<keyword evidence="1 2" id="KW-0533">Nickel</keyword>
<keyword evidence="2" id="KW-0456">Lyase</keyword>
<dbReference type="PANTHER" id="PTHR36566">
    <property type="entry name" value="NICKEL INSERTION PROTEIN-RELATED"/>
    <property type="match status" value="1"/>
</dbReference>
<name>A0A1H3VY89_9BACT</name>
<gene>
    <name evidence="3" type="ORF">SAMN05660420_00353</name>
</gene>
<dbReference type="EMBL" id="FNQN01000001">
    <property type="protein sequence ID" value="SDZ79651.1"/>
    <property type="molecule type" value="Genomic_DNA"/>
</dbReference>
<dbReference type="NCBIfam" id="TIGR00299">
    <property type="entry name" value="nickel pincer cofactor biosynthesis protein LarC"/>
    <property type="match status" value="1"/>
</dbReference>
<organism evidence="3 4">
    <name type="scientific">Desulfuromusa kysingii</name>
    <dbReference type="NCBI Taxonomy" id="37625"/>
    <lineage>
        <taxon>Bacteria</taxon>
        <taxon>Pseudomonadati</taxon>
        <taxon>Thermodesulfobacteriota</taxon>
        <taxon>Desulfuromonadia</taxon>
        <taxon>Desulfuromonadales</taxon>
        <taxon>Geopsychrobacteraceae</taxon>
        <taxon>Desulfuromusa</taxon>
    </lineage>
</organism>
<dbReference type="GO" id="GO:0016151">
    <property type="term" value="F:nickel cation binding"/>
    <property type="evidence" value="ECO:0007669"/>
    <property type="project" value="UniProtKB-UniRule"/>
</dbReference>
<dbReference type="PANTHER" id="PTHR36566:SF1">
    <property type="entry name" value="PYRIDINIUM-3,5-BISTHIOCARBOXYLIC ACID MONONUCLEOTIDE NICKEL INSERTION PROTEIN"/>
    <property type="match status" value="1"/>
</dbReference>
<dbReference type="OrthoDB" id="9765625at2"/>
<sequence>MKTLYLDCFSGISGDMFLGLLLDLGVEQQALEQELAKLPISGYKLDVGREQRHGIEGIRLQVGCEETHHHRSWSTIDAMLAESNLQTSVKQLARNFFRRLGEAEAQVHGIDIDRVHFHEVGAVDAIVDLVGSAIGLHLLGVTKVLCSPLPLSRGMSHCAHGALPLPAPATLEILQGKPVYDSHIEKELVTPTGATIAAELAEFGPLPTFSPEKTGYGVGGWELEDRPNLLRGILFEDHVASNVTDKVQILESNIDDSTPEQLGNLMELLLSAGALDVGYLPLQMKKNRPGQLLTVICRPQQATQLATLIMRESSAIGVRSSDCHRYCLNRRSKKVMTELGTAQVKLVYEGSQFLRLSPEYDDCLRLSRESGQSLQQIYRQVETAAYEQLDLSSEESSDDR</sequence>
<reference evidence="3 4" key="1">
    <citation type="submission" date="2016-10" db="EMBL/GenBank/DDBJ databases">
        <authorList>
            <person name="de Groot N.N."/>
        </authorList>
    </citation>
    <scope>NUCLEOTIDE SEQUENCE [LARGE SCALE GENOMIC DNA]</scope>
    <source>
        <strain evidence="3 4">DSM 7343</strain>
    </source>
</reference>
<proteinExistence type="inferred from homology"/>
<dbReference type="Gene3D" id="3.30.70.1380">
    <property type="entry name" value="Transcriptional regulatory protein pf0864 domain like"/>
    <property type="match status" value="1"/>
</dbReference>
<dbReference type="Proteomes" id="UP000199409">
    <property type="component" value="Unassembled WGS sequence"/>
</dbReference>